<name>A0A8J5R536_9HYME</name>
<evidence type="ECO:0000313" key="2">
    <source>
        <dbReference type="Proteomes" id="UP000729913"/>
    </source>
</evidence>
<dbReference type="OrthoDB" id="8117927at2759"/>
<proteinExistence type="predicted"/>
<keyword evidence="2" id="KW-1185">Reference proteome</keyword>
<comment type="caution">
    <text evidence="1">The sequence shown here is derived from an EMBL/GenBank/DDBJ whole genome shotgun (WGS) entry which is preliminary data.</text>
</comment>
<protein>
    <submittedName>
        <fullName evidence="1">Uncharacterized protein</fullName>
    </submittedName>
</protein>
<reference evidence="1" key="2">
    <citation type="submission" date="2021-04" db="EMBL/GenBank/DDBJ databases">
        <title>Genome-wide patterns of bracovirus chromosomal integration into multiple host tissues during parasitism.</title>
        <authorList>
            <person name="Chebbi M.A.C."/>
        </authorList>
    </citation>
    <scope>NUCLEOTIDE SEQUENCE</scope>
    <source>
        <tissue evidence="1">Whole body</tissue>
    </source>
</reference>
<reference evidence="1" key="1">
    <citation type="submission" date="2020-03" db="EMBL/GenBank/DDBJ databases">
        <authorList>
            <person name="Chebbi M.A."/>
            <person name="Drezen J.M."/>
        </authorList>
    </citation>
    <scope>NUCLEOTIDE SEQUENCE</scope>
    <source>
        <tissue evidence="1">Whole body</tissue>
    </source>
</reference>
<dbReference type="AlphaFoldDB" id="A0A8J5R536"/>
<sequence length="156" mass="17131">MGHNTIAQKSFLSIGRRSADFANKLSSSFFKSPVSSFAGRNPEALWPNGVFIKPVDVNDLGISSQDSSQFHSTPDFSNGLEVGYVCLINNSKSVPLFKLGDSIIFPHQPEAQGIVLTPCSFSISVMFDVKGSLHEPRSPLDLHLTHLFSFPERSFE</sequence>
<organism evidence="1 2">
    <name type="scientific">Cotesia typhae</name>
    <dbReference type="NCBI Taxonomy" id="2053667"/>
    <lineage>
        <taxon>Eukaryota</taxon>
        <taxon>Metazoa</taxon>
        <taxon>Ecdysozoa</taxon>
        <taxon>Arthropoda</taxon>
        <taxon>Hexapoda</taxon>
        <taxon>Insecta</taxon>
        <taxon>Pterygota</taxon>
        <taxon>Neoptera</taxon>
        <taxon>Endopterygota</taxon>
        <taxon>Hymenoptera</taxon>
        <taxon>Apocrita</taxon>
        <taxon>Ichneumonoidea</taxon>
        <taxon>Braconidae</taxon>
        <taxon>Microgastrinae</taxon>
        <taxon>Cotesia</taxon>
    </lineage>
</organism>
<accession>A0A8J5R536</accession>
<dbReference type="Proteomes" id="UP000729913">
    <property type="component" value="Unassembled WGS sequence"/>
</dbReference>
<dbReference type="EMBL" id="JAAOIC020000044">
    <property type="protein sequence ID" value="KAG8038039.1"/>
    <property type="molecule type" value="Genomic_DNA"/>
</dbReference>
<evidence type="ECO:0000313" key="1">
    <source>
        <dbReference type="EMBL" id="KAG8038039.1"/>
    </source>
</evidence>
<gene>
    <name evidence="1" type="ORF">G9C98_006364</name>
</gene>